<dbReference type="GO" id="GO:0004399">
    <property type="term" value="F:histidinol dehydrogenase activity"/>
    <property type="evidence" value="ECO:0007669"/>
    <property type="project" value="TreeGrafter"/>
</dbReference>
<protein>
    <submittedName>
        <fullName evidence="2">Histidinol dehydrogenase</fullName>
    </submittedName>
</protein>
<dbReference type="InterPro" id="IPR012131">
    <property type="entry name" value="Hstdl_DH"/>
</dbReference>
<keyword evidence="1" id="KW-0560">Oxidoreductase</keyword>
<evidence type="ECO:0000313" key="3">
    <source>
        <dbReference type="Proteomes" id="UP000019109"/>
    </source>
</evidence>
<dbReference type="EMBL" id="BAVR01000016">
    <property type="protein sequence ID" value="GAE88297.1"/>
    <property type="molecule type" value="Genomic_DNA"/>
</dbReference>
<dbReference type="PANTHER" id="PTHR21256:SF2">
    <property type="entry name" value="HISTIDINE BIOSYNTHESIS TRIFUNCTIONAL PROTEIN"/>
    <property type="match status" value="1"/>
</dbReference>
<dbReference type="STRING" id="1294263.JCM21531_1732"/>
<gene>
    <name evidence="2" type="ORF">JCM21531_1732</name>
</gene>
<evidence type="ECO:0000256" key="1">
    <source>
        <dbReference type="ARBA" id="ARBA00023002"/>
    </source>
</evidence>
<evidence type="ECO:0000313" key="2">
    <source>
        <dbReference type="EMBL" id="GAE88297.1"/>
    </source>
</evidence>
<dbReference type="Proteomes" id="UP000019109">
    <property type="component" value="Unassembled WGS sequence"/>
</dbReference>
<dbReference type="AlphaFoldDB" id="W4V549"/>
<comment type="caution">
    <text evidence="2">The sequence shown here is derived from an EMBL/GenBank/DDBJ whole genome shotgun (WGS) entry which is preliminary data.</text>
</comment>
<dbReference type="GO" id="GO:0005829">
    <property type="term" value="C:cytosol"/>
    <property type="evidence" value="ECO:0007669"/>
    <property type="project" value="TreeGrafter"/>
</dbReference>
<dbReference type="GO" id="GO:0046872">
    <property type="term" value="F:metal ion binding"/>
    <property type="evidence" value="ECO:0007669"/>
    <property type="project" value="InterPro"/>
</dbReference>
<dbReference type="GO" id="GO:0000105">
    <property type="term" value="P:L-histidine biosynthetic process"/>
    <property type="evidence" value="ECO:0007669"/>
    <property type="project" value="TreeGrafter"/>
</dbReference>
<sequence>MIKLIDLRCGKDSSIFESLASRSQLEHKDVLDRVEEIVGNVRRNGDKAVLEYTAMFDKAQLTSDKLRVTEEEIKEAYTKVDPKLIEVIKKSRDNIRDFMKSRRRNPGFPPIRKG</sequence>
<reference evidence="2" key="1">
    <citation type="journal article" date="2014" name="Genome Announc.">
        <title>Draft Genome Sequence of Clostridium straminisolvens Strain JCM 21531T, Isolated from a Cellulose-Degrading Bacterial Community.</title>
        <authorList>
            <person name="Yuki M."/>
            <person name="Oshima K."/>
            <person name="Suda W."/>
            <person name="Sakamoto M."/>
            <person name="Kitamura K."/>
            <person name="Iida T."/>
            <person name="Hattori M."/>
            <person name="Ohkuma M."/>
        </authorList>
    </citation>
    <scope>NUCLEOTIDE SEQUENCE [LARGE SCALE GENOMIC DNA]</scope>
    <source>
        <strain evidence="2">JCM 21531</strain>
    </source>
</reference>
<keyword evidence="3" id="KW-1185">Reference proteome</keyword>
<dbReference type="Pfam" id="PF00815">
    <property type="entry name" value="Histidinol_dh"/>
    <property type="match status" value="1"/>
</dbReference>
<name>W4V549_9FIRM</name>
<proteinExistence type="predicted"/>
<dbReference type="PANTHER" id="PTHR21256">
    <property type="entry name" value="HISTIDINOL DEHYDROGENASE HDH"/>
    <property type="match status" value="1"/>
</dbReference>
<dbReference type="Gene3D" id="3.40.50.1980">
    <property type="entry name" value="Nitrogenase molybdenum iron protein domain"/>
    <property type="match status" value="1"/>
</dbReference>
<dbReference type="GO" id="GO:0051287">
    <property type="term" value="F:NAD binding"/>
    <property type="evidence" value="ECO:0007669"/>
    <property type="project" value="InterPro"/>
</dbReference>
<organism evidence="2 3">
    <name type="scientific">Acetivibrio straminisolvens JCM 21531</name>
    <dbReference type="NCBI Taxonomy" id="1294263"/>
    <lineage>
        <taxon>Bacteria</taxon>
        <taxon>Bacillati</taxon>
        <taxon>Bacillota</taxon>
        <taxon>Clostridia</taxon>
        <taxon>Eubacteriales</taxon>
        <taxon>Oscillospiraceae</taxon>
        <taxon>Acetivibrio</taxon>
    </lineage>
</organism>
<accession>W4V549</accession>